<feature type="compositionally biased region" description="Gly residues" evidence="1">
    <location>
        <begin position="338"/>
        <end position="371"/>
    </location>
</feature>
<evidence type="ECO:0008006" key="5">
    <source>
        <dbReference type="Google" id="ProtNLM"/>
    </source>
</evidence>
<proteinExistence type="predicted"/>
<dbReference type="InterPro" id="IPR024491">
    <property type="entry name" value="Se_SelK/SelG"/>
</dbReference>
<comment type="caution">
    <text evidence="3">The sequence shown here is derived from an EMBL/GenBank/DDBJ whole genome shotgun (WGS) entry which is preliminary data.</text>
</comment>
<evidence type="ECO:0000256" key="2">
    <source>
        <dbReference type="SAM" id="SignalP"/>
    </source>
</evidence>
<keyword evidence="2" id="KW-0732">Signal</keyword>
<organism evidence="3 4">
    <name type="scientific">Steinernema hermaphroditum</name>
    <dbReference type="NCBI Taxonomy" id="289476"/>
    <lineage>
        <taxon>Eukaryota</taxon>
        <taxon>Metazoa</taxon>
        <taxon>Ecdysozoa</taxon>
        <taxon>Nematoda</taxon>
        <taxon>Chromadorea</taxon>
        <taxon>Rhabditida</taxon>
        <taxon>Tylenchina</taxon>
        <taxon>Panagrolaimomorpha</taxon>
        <taxon>Strongyloidoidea</taxon>
        <taxon>Steinernematidae</taxon>
        <taxon>Steinernema</taxon>
    </lineage>
</organism>
<protein>
    <recommendedName>
        <fullName evidence="5">SXP/RAL-2 family protein Ani s 5-like cation-binding domain-containing protein</fullName>
    </recommendedName>
</protein>
<evidence type="ECO:0000313" key="4">
    <source>
        <dbReference type="Proteomes" id="UP001175271"/>
    </source>
</evidence>
<evidence type="ECO:0000256" key="1">
    <source>
        <dbReference type="SAM" id="MobiDB-lite"/>
    </source>
</evidence>
<evidence type="ECO:0000313" key="3">
    <source>
        <dbReference type="EMBL" id="KAK0407790.1"/>
    </source>
</evidence>
<keyword evidence="4" id="KW-1185">Reference proteome</keyword>
<name>A0AA39HLX8_9BILA</name>
<feature type="signal peptide" evidence="2">
    <location>
        <begin position="1"/>
        <end position="22"/>
    </location>
</feature>
<dbReference type="Pfam" id="PF10961">
    <property type="entry name" value="SelK_SelG"/>
    <property type="match status" value="1"/>
</dbReference>
<sequence length="457" mass="51190">MLARTGLLLVVVAAVGSRGCHGFSVPRSPYTECSESSYYIDQRLTSESIFYDHFNYVLTTWIESFPNNVAKEDFRYDLLKLVNSQETSEDKCGYSRAEFTDISLNNTVASVEANKDLNEIWEDVEIHLRFLGYSRSSVIQHFVADFIEYNKDKTPEKLEKLVDPWEKKVKTFISKTVPRRLQERAEVFWAEFTRSHTAGVKEKCMRFLPDTSIVEWKTVIEEYKNAFVQMKTDCVPNGQKMEHPQFKFFDDTTTRRSAPYSGYNQLTSIGTHGANASVSSSSAMAYVDSHGNVVNGSRPTISGFFSKFITAILFFFQSLLRPFFNVASDEVNHRNRGRNGGSSGGGGGGWPGSGGPGGPGNYRPGGDGGFGRRPIGRLNRNSGMSCTPVGGNLQRSSRKLLKVENFGRLLVRWLDSVTAIDLLNLGYFTSTGTVLRYYTIVYIPSQQQSVPFDSSKK</sequence>
<accession>A0AA39HLX8</accession>
<dbReference type="Proteomes" id="UP001175271">
    <property type="component" value="Unassembled WGS sequence"/>
</dbReference>
<feature type="region of interest" description="Disordered" evidence="1">
    <location>
        <begin position="335"/>
        <end position="390"/>
    </location>
</feature>
<feature type="chain" id="PRO_5041451075" description="SXP/RAL-2 family protein Ani s 5-like cation-binding domain-containing protein" evidence="2">
    <location>
        <begin position="23"/>
        <end position="457"/>
    </location>
</feature>
<dbReference type="EMBL" id="JAUCMV010000003">
    <property type="protein sequence ID" value="KAK0407790.1"/>
    <property type="molecule type" value="Genomic_DNA"/>
</dbReference>
<dbReference type="AlphaFoldDB" id="A0AA39HLX8"/>
<gene>
    <name evidence="3" type="ORF">QR680_003598</name>
</gene>
<reference evidence="3" key="1">
    <citation type="submission" date="2023-06" db="EMBL/GenBank/DDBJ databases">
        <title>Genomic analysis of the entomopathogenic nematode Steinernema hermaphroditum.</title>
        <authorList>
            <person name="Schwarz E.M."/>
            <person name="Heppert J.K."/>
            <person name="Baniya A."/>
            <person name="Schwartz H.T."/>
            <person name="Tan C.-H."/>
            <person name="Antoshechkin I."/>
            <person name="Sternberg P.W."/>
            <person name="Goodrich-Blair H."/>
            <person name="Dillman A.R."/>
        </authorList>
    </citation>
    <scope>NUCLEOTIDE SEQUENCE</scope>
    <source>
        <strain evidence="3">PS9179</strain>
        <tissue evidence="3">Whole animal</tissue>
    </source>
</reference>